<dbReference type="InterPro" id="IPR043198">
    <property type="entry name" value="Cyclin/Ssn8"/>
</dbReference>
<dbReference type="Proteomes" id="UP000509510">
    <property type="component" value="Chromosome VI"/>
</dbReference>
<dbReference type="SUPFAM" id="SSF47954">
    <property type="entry name" value="Cyclin-like"/>
    <property type="match status" value="2"/>
</dbReference>
<proteinExistence type="inferred from homology"/>
<evidence type="ECO:0000256" key="3">
    <source>
        <dbReference type="ARBA" id="ARBA00014912"/>
    </source>
</evidence>
<accession>A0A7H8RCW1</accession>
<evidence type="ECO:0000259" key="7">
    <source>
        <dbReference type="SMART" id="SM00385"/>
    </source>
</evidence>
<dbReference type="Pfam" id="PF00134">
    <property type="entry name" value="Cyclin_N"/>
    <property type="match status" value="1"/>
</dbReference>
<organism evidence="8 9">
    <name type="scientific">Talaromyces rugulosus</name>
    <name type="common">Penicillium rugulosum</name>
    <dbReference type="NCBI Taxonomy" id="121627"/>
    <lineage>
        <taxon>Eukaryota</taxon>
        <taxon>Fungi</taxon>
        <taxon>Dikarya</taxon>
        <taxon>Ascomycota</taxon>
        <taxon>Pezizomycotina</taxon>
        <taxon>Eurotiomycetes</taxon>
        <taxon>Eurotiomycetidae</taxon>
        <taxon>Eurotiales</taxon>
        <taxon>Trichocomaceae</taxon>
        <taxon>Talaromyces</taxon>
        <taxon>Talaromyces sect. Islandici</taxon>
    </lineage>
</organism>
<evidence type="ECO:0000256" key="1">
    <source>
        <dbReference type="ARBA" id="ARBA00008638"/>
    </source>
</evidence>
<feature type="region of interest" description="Disordered" evidence="6">
    <location>
        <begin position="352"/>
        <end position="427"/>
    </location>
</feature>
<name>A0A7H8RCW1_TALRU</name>
<dbReference type="FunFam" id="1.10.472.10:FF:000073">
    <property type="entry name" value="C-type cyclin"/>
    <property type="match status" value="1"/>
</dbReference>
<protein>
    <recommendedName>
        <fullName evidence="3">RNA polymerase II holoenzyme cyclin-like subunit</fullName>
    </recommendedName>
</protein>
<evidence type="ECO:0000256" key="2">
    <source>
        <dbReference type="ARBA" id="ARBA00011612"/>
    </source>
</evidence>
<reference evidence="9" key="1">
    <citation type="submission" date="2020-06" db="EMBL/GenBank/DDBJ databases">
        <title>A chromosome-scale genome assembly of Talaromyces rugulosus W13939.</title>
        <authorList>
            <person name="Wang B."/>
            <person name="Guo L."/>
            <person name="Ye K."/>
            <person name="Wang L."/>
        </authorList>
    </citation>
    <scope>NUCLEOTIDE SEQUENCE [LARGE SCALE GENOMIC DNA]</scope>
    <source>
        <strain evidence="9">W13939</strain>
    </source>
</reference>
<evidence type="ECO:0000256" key="5">
    <source>
        <dbReference type="RuleBase" id="RU000383"/>
    </source>
</evidence>
<dbReference type="Gene3D" id="1.10.472.10">
    <property type="entry name" value="Cyclin-like"/>
    <property type="match status" value="2"/>
</dbReference>
<dbReference type="CDD" id="cd20546">
    <property type="entry name" value="CYCLIN_SpCG1C_ScCTK2-like_rpt2"/>
    <property type="match status" value="1"/>
</dbReference>
<sequence>MAGNQQRPRRGNHNNHNHNHNNNHNNNNHHPSARNGPPSRPEADSKAFEPPRGPRAMQPILPHPSFIQVAKPYVFEHTIQECLAALAVDPRREDSIRILGVTWIDNVRKALRLPVRTYNTACVYYHKFRLVHPDGQYNYMDAAAAALFTACKIEDTLKKSRDIVCAAYNLNRSPSEQVSPDDTIFDQQHRGIIILERLMLEASGFDFRNRHPQKLLVKLAKQHSIKKEDEVGGVAYCISLDLYRTFAPLKQTTGAMAYACLELASRLIGAGLEDVEAGRDYDKWQVGRAEVMETLLDLLDLYINDRASTVVGPDFPVEAFLAIRIPLNKEAEDNQLPRFTNWKNSKHANLNNQKQANMPNGKQHGGNKQQHPHGPNKAKAKDAAADLPLANPLTPISANGERLGSSDRARDGTVRFMLDPERADAEKRAVSSYFKDEMHEVAEE</sequence>
<dbReference type="GO" id="GO:0006357">
    <property type="term" value="P:regulation of transcription by RNA polymerase II"/>
    <property type="evidence" value="ECO:0007669"/>
    <property type="project" value="InterPro"/>
</dbReference>
<dbReference type="OrthoDB" id="4951845at2759"/>
<gene>
    <name evidence="8" type="ORF">TRUGW13939_11442</name>
</gene>
<dbReference type="RefSeq" id="XP_035350443.1">
    <property type="nucleotide sequence ID" value="XM_035494550.1"/>
</dbReference>
<feature type="compositionally biased region" description="Basic and acidic residues" evidence="6">
    <location>
        <begin position="404"/>
        <end position="427"/>
    </location>
</feature>
<dbReference type="PANTHER" id="PTHR10026">
    <property type="entry name" value="CYCLIN"/>
    <property type="match status" value="1"/>
</dbReference>
<keyword evidence="9" id="KW-1185">Reference proteome</keyword>
<comment type="subunit">
    <text evidence="2">Component of the SRB8-11 complex, a regulatory module of the Mediator complex.</text>
</comment>
<comment type="function">
    <text evidence="4">Component of the SRB8-11 complex. The SRB8-11 complex is a regulatory module of the Mediator complex which is itself involved in regulation of basal and activated RNA polymerase II-dependent transcription. The SRB8-11 complex may be involved in the transcriptional repression of a subset of genes regulated by Mediator. It may inhibit the association of the Mediator complex with RNA polymerase II to form the holoenzyme complex. The SRB8-11 complex phosphorylates the C-terminal domain (CTD) of the largest subunit of RNA polymerase II.</text>
</comment>
<feature type="domain" description="Cyclin-like" evidence="7">
    <location>
        <begin position="102"/>
        <end position="201"/>
    </location>
</feature>
<evidence type="ECO:0000256" key="6">
    <source>
        <dbReference type="SAM" id="MobiDB-lite"/>
    </source>
</evidence>
<feature type="compositionally biased region" description="Basic residues" evidence="6">
    <location>
        <begin position="7"/>
        <end position="21"/>
    </location>
</feature>
<evidence type="ECO:0000256" key="4">
    <source>
        <dbReference type="ARBA" id="ARBA00025278"/>
    </source>
</evidence>
<dbReference type="InterPro" id="IPR013763">
    <property type="entry name" value="Cyclin-like_dom"/>
</dbReference>
<comment type="similarity">
    <text evidence="1">Belongs to the cyclin family. Cyclin C subfamily.</text>
</comment>
<dbReference type="InterPro" id="IPR006671">
    <property type="entry name" value="Cyclin_N"/>
</dbReference>
<dbReference type="SMART" id="SM00385">
    <property type="entry name" value="CYCLIN"/>
    <property type="match status" value="1"/>
</dbReference>
<dbReference type="InterPro" id="IPR036915">
    <property type="entry name" value="Cyclin-like_sf"/>
</dbReference>
<dbReference type="GO" id="GO:0016538">
    <property type="term" value="F:cyclin-dependent protein serine/threonine kinase regulator activity"/>
    <property type="evidence" value="ECO:0007669"/>
    <property type="project" value="InterPro"/>
</dbReference>
<dbReference type="AlphaFoldDB" id="A0A7H8RCW1"/>
<evidence type="ECO:0000313" key="9">
    <source>
        <dbReference type="Proteomes" id="UP000509510"/>
    </source>
</evidence>
<dbReference type="GeneID" id="55998920"/>
<dbReference type="EMBL" id="CP055903">
    <property type="protein sequence ID" value="QKX64269.1"/>
    <property type="molecule type" value="Genomic_DNA"/>
</dbReference>
<feature type="region of interest" description="Disordered" evidence="6">
    <location>
        <begin position="1"/>
        <end position="60"/>
    </location>
</feature>
<evidence type="ECO:0000313" key="8">
    <source>
        <dbReference type="EMBL" id="QKX64269.1"/>
    </source>
</evidence>
<keyword evidence="5" id="KW-0195">Cyclin</keyword>
<dbReference type="KEGG" id="trg:TRUGW13939_11442"/>